<evidence type="ECO:0000313" key="1">
    <source>
        <dbReference type="EMBL" id="AXH67916.1"/>
    </source>
</evidence>
<accession>A0A345MBP5</accession>
<reference evidence="2" key="1">
    <citation type="submission" date="2018-07" db="EMBL/GenBank/DDBJ databases">
        <authorList>
            <person name="Quirk P.G."/>
            <person name="Krulwich T.A."/>
        </authorList>
    </citation>
    <scope>NUCLEOTIDE SEQUENCE [LARGE SCALE GENOMIC DNA]</scope>
</reference>
<protein>
    <submittedName>
        <fullName evidence="1">Uncharacterized protein</fullName>
    </submittedName>
</protein>
<evidence type="ECO:0000313" key="2">
    <source>
        <dbReference type="Proteomes" id="UP000258832"/>
    </source>
</evidence>
<dbReference type="KEGG" id="vg:63209928"/>
<gene>
    <name evidence="1" type="primary">117</name>
    <name evidence="1" type="ORF">SEA_BROMDEN_117</name>
</gene>
<sequence length="78" mass="8690">MSTFTITATIVFEVEADSSEDAAVKAFAGIEFHAEDHRPENIQVWDSEPGHWFADRYTYANPPVLIEYKSNVPASAVT</sequence>
<keyword evidence="2" id="KW-1185">Reference proteome</keyword>
<dbReference type="EMBL" id="MH576973">
    <property type="protein sequence ID" value="AXH67916.1"/>
    <property type="molecule type" value="Genomic_DNA"/>
</dbReference>
<dbReference type="RefSeq" id="YP_010013342.1">
    <property type="nucleotide sequence ID" value="NC_053510.1"/>
</dbReference>
<proteinExistence type="predicted"/>
<dbReference type="GeneID" id="63209928"/>
<organism evidence="1 2">
    <name type="scientific">Mycobacterium phage Bromden</name>
    <dbReference type="NCBI Taxonomy" id="2283252"/>
    <lineage>
        <taxon>Viruses</taxon>
        <taxon>Duplodnaviria</taxon>
        <taxon>Heunggongvirae</taxon>
        <taxon>Uroviricota</taxon>
        <taxon>Caudoviricetes</taxon>
        <taxon>Vilmaviridae</taxon>
        <taxon>Lclasvirinae</taxon>
        <taxon>Bromdenvirus</taxon>
        <taxon>Bromdenvirus bromden</taxon>
    </lineage>
</organism>
<name>A0A345MBP5_9CAUD</name>
<dbReference type="Proteomes" id="UP000258832">
    <property type="component" value="Segment"/>
</dbReference>